<organism evidence="1">
    <name type="scientific">marine sediment metagenome</name>
    <dbReference type="NCBI Taxonomy" id="412755"/>
    <lineage>
        <taxon>unclassified sequences</taxon>
        <taxon>metagenomes</taxon>
        <taxon>ecological metagenomes</taxon>
    </lineage>
</organism>
<gene>
    <name evidence="1" type="ORF">S06H3_19861</name>
</gene>
<feature type="non-terminal residue" evidence="1">
    <location>
        <position position="50"/>
    </location>
</feature>
<comment type="caution">
    <text evidence="1">The sequence shown here is derived from an EMBL/GenBank/DDBJ whole genome shotgun (WGS) entry which is preliminary data.</text>
</comment>
<dbReference type="EMBL" id="BARV01010218">
    <property type="protein sequence ID" value="GAI09508.1"/>
    <property type="molecule type" value="Genomic_DNA"/>
</dbReference>
<dbReference type="Pfam" id="PF13414">
    <property type="entry name" value="TPR_11"/>
    <property type="match status" value="1"/>
</dbReference>
<sequence length="50" mass="5884">MGIVYNYKKEYDLALKNYKKSISLNPKYSLAYNNLGLIYDLKKEYSLAVE</sequence>
<dbReference type="AlphaFoldDB" id="X1KS46"/>
<dbReference type="InterPro" id="IPR019734">
    <property type="entry name" value="TPR_rpt"/>
</dbReference>
<dbReference type="PROSITE" id="PS50005">
    <property type="entry name" value="TPR"/>
    <property type="match status" value="1"/>
</dbReference>
<dbReference type="Gene3D" id="1.25.40.10">
    <property type="entry name" value="Tetratricopeptide repeat domain"/>
    <property type="match status" value="1"/>
</dbReference>
<dbReference type="InterPro" id="IPR011990">
    <property type="entry name" value="TPR-like_helical_dom_sf"/>
</dbReference>
<accession>X1KS46</accession>
<proteinExistence type="predicted"/>
<name>X1KS46_9ZZZZ</name>
<reference evidence="1" key="1">
    <citation type="journal article" date="2014" name="Front. Microbiol.">
        <title>High frequency of phylogenetically diverse reductive dehalogenase-homologous genes in deep subseafloor sedimentary metagenomes.</title>
        <authorList>
            <person name="Kawai M."/>
            <person name="Futagami T."/>
            <person name="Toyoda A."/>
            <person name="Takaki Y."/>
            <person name="Nishi S."/>
            <person name="Hori S."/>
            <person name="Arai W."/>
            <person name="Tsubouchi T."/>
            <person name="Morono Y."/>
            <person name="Uchiyama I."/>
            <person name="Ito T."/>
            <person name="Fujiyama A."/>
            <person name="Inagaki F."/>
            <person name="Takami H."/>
        </authorList>
    </citation>
    <scope>NUCLEOTIDE SEQUENCE</scope>
    <source>
        <strain evidence="1">Expedition CK06-06</strain>
    </source>
</reference>
<dbReference type="SUPFAM" id="SSF48452">
    <property type="entry name" value="TPR-like"/>
    <property type="match status" value="1"/>
</dbReference>
<evidence type="ECO:0000313" key="1">
    <source>
        <dbReference type="EMBL" id="GAI09508.1"/>
    </source>
</evidence>
<protein>
    <submittedName>
        <fullName evidence="1">Uncharacterized protein</fullName>
    </submittedName>
</protein>
<dbReference type="PROSITE" id="PS50293">
    <property type="entry name" value="TPR_REGION"/>
    <property type="match status" value="1"/>
</dbReference>